<dbReference type="Pfam" id="PF07179">
    <property type="entry name" value="SseB"/>
    <property type="match status" value="1"/>
</dbReference>
<reference evidence="4" key="1">
    <citation type="submission" date="2018-07" db="EMBL/GenBank/DDBJ databases">
        <title>Streptacidiphilus bronchialis DSM 106435 chromosome.</title>
        <authorList>
            <person name="Batra D."/>
            <person name="Gulvik C.A."/>
        </authorList>
    </citation>
    <scope>NUCLEOTIDE SEQUENCE [LARGE SCALE GENOMIC DNA]</scope>
    <source>
        <strain evidence="4">DSM 106435</strain>
    </source>
</reference>
<evidence type="ECO:0000256" key="1">
    <source>
        <dbReference type="SAM" id="MobiDB-lite"/>
    </source>
</evidence>
<accession>A0A345SRR8</accession>
<feature type="domain" description="SseB protein N-terminal" evidence="2">
    <location>
        <begin position="14"/>
        <end position="124"/>
    </location>
</feature>
<dbReference type="KEGG" id="stri:C7M71_001960"/>
<dbReference type="Proteomes" id="UP000249340">
    <property type="component" value="Chromosome"/>
</dbReference>
<evidence type="ECO:0000313" key="4">
    <source>
        <dbReference type="Proteomes" id="UP000249340"/>
    </source>
</evidence>
<protein>
    <submittedName>
        <fullName evidence="3">SseB family protein</fullName>
    </submittedName>
</protein>
<dbReference type="EMBL" id="CP031264">
    <property type="protein sequence ID" value="AXI76423.1"/>
    <property type="molecule type" value="Genomic_DNA"/>
</dbReference>
<name>A0A345SRR8_9ACTN</name>
<proteinExistence type="predicted"/>
<dbReference type="OrthoDB" id="4238317at2"/>
<dbReference type="RefSeq" id="WP_111493721.1">
    <property type="nucleotide sequence ID" value="NZ_CP031264.1"/>
</dbReference>
<gene>
    <name evidence="3" type="ORF">C7M71_001960</name>
</gene>
<feature type="region of interest" description="Disordered" evidence="1">
    <location>
        <begin position="1"/>
        <end position="25"/>
    </location>
</feature>
<evidence type="ECO:0000313" key="3">
    <source>
        <dbReference type="EMBL" id="AXI76423.1"/>
    </source>
</evidence>
<dbReference type="AlphaFoldDB" id="A0A345SRR8"/>
<dbReference type="InterPro" id="IPR009839">
    <property type="entry name" value="SseB_N"/>
</dbReference>
<evidence type="ECO:0000259" key="2">
    <source>
        <dbReference type="Pfam" id="PF07179"/>
    </source>
</evidence>
<organism evidence="3 4">
    <name type="scientific">Peterkaempfera bronchialis</name>
    <dbReference type="NCBI Taxonomy" id="2126346"/>
    <lineage>
        <taxon>Bacteria</taxon>
        <taxon>Bacillati</taxon>
        <taxon>Actinomycetota</taxon>
        <taxon>Actinomycetes</taxon>
        <taxon>Kitasatosporales</taxon>
        <taxon>Streptomycetaceae</taxon>
        <taxon>Peterkaempfera</taxon>
    </lineage>
</organism>
<keyword evidence="4" id="KW-1185">Reference proteome</keyword>
<sequence length="132" mass="13812">MRDNSASDGLLPSEAALHEIAQGGDKQSALTTLARSEVLLPVADENGEPDPQVVQLPVYEQQDGTRLVPVFTSETRLAAAMPDVRQYRNVPMSALGGGWPSDDLWLAVDPGSPDALNLPADGVKALPALAGA</sequence>